<dbReference type="InterPro" id="IPR036909">
    <property type="entry name" value="Cyt_c-like_dom_sf"/>
</dbReference>
<sequence length="1036" mass="110340">MPLRPVRILFGVLGLVAVCLLSTPGPLSAQKGKAKATPKGGDPLVGVKAPAGFDVSLFAAPPDVSYPTCIAASPTGALFVGVDLNGSLGAKANKGKVVRCVDTDGDGKADEFKTFCEVESPRGLWWDNDKTLYVLHPPFITAYHDDNGDGVADRREDVLTGLGFDLKFRGADHTTNGFRYAIDGFFYIAVGDYGAIEAKGKDGRTLQLHGGGVVRIRPDGTGLELVAGGLRNIYDVAVSPTLDLFTRDNTNDGGGWNVRVSHIHATGHYGYPRLFKNFNDEIIQPLADYGGGSPCGALFLDEPGFPEAYTNALLFCEWGAGAVTRHPLKADGSTFKIEADNSFRFPRPTDLDVDGSGRLYVSSWKDGGFDFSRPDVGFVARLTPKDWKLKPFPDLKKLSDAELVNAITSPSSTMRVYAQREILRRGATPAFLAGLEAIAAGENPLPAKIAAMCTSKQLVGTKANDFLVKLTANDTLREYALRVLADAPEDRSKAPVEVFVKAVGNSNPRVREQAAIGLARIGDKATARNLLPLVADADPVVAHLAINALVAMKASDVCFDALDSAETTFVPGALRVLQAMHEPAVVEGLLKRLNASPDVARKRGLIVAIARLYQKEAPWDGKWWSTRPDTVGPYYKMASWSESEKIGAALKAELVKADAESLKWLLPELIRHRVDLPEATKALIDGAMKDAGLRKVVVEVLAARGTPPADVVPVLTLAAADPKEAPALRAAAARGLAKIPAARAALLNVLTGDKLPSELETVWLEYARDGKRSGEVAFYAKLVEDVSPAKRELAYGVLAGIADRNLGDAKAKKAAEAVVAAGWAKAETAQPLLRAIARLGLTSFAPQLRKLAAGRDATLATAAKDAARAMKLDLTAASKPTIGTLKYEDVMAAAEKEPGTAELGAKLFGRIGCANCHTVAANEPLKGPMLADVRKKYSRAEVLESILKPSAKLAQGFETFIFDTLDGKSITGFIVKEGGQEVEVRDGTGASIVIKKADLDGRKASKLSTMPEKLVDDLTVAELASVVAYLESLKGP</sequence>
<dbReference type="RefSeq" id="WP_149109956.1">
    <property type="nucleotide sequence ID" value="NZ_CP042425.1"/>
</dbReference>
<proteinExistence type="predicted"/>
<dbReference type="SUPFAM" id="SSF48371">
    <property type="entry name" value="ARM repeat"/>
    <property type="match status" value="1"/>
</dbReference>
<keyword evidence="2 4" id="KW-0479">Metal-binding</keyword>
<keyword evidence="7" id="KW-1185">Reference proteome</keyword>
<evidence type="ECO:0000256" key="4">
    <source>
        <dbReference type="PROSITE-ProRule" id="PRU00433"/>
    </source>
</evidence>
<evidence type="ECO:0000256" key="3">
    <source>
        <dbReference type="ARBA" id="ARBA00023004"/>
    </source>
</evidence>
<dbReference type="OrthoDB" id="2482121at2"/>
<keyword evidence="3 4" id="KW-0408">Iron</keyword>
<dbReference type="Pfam" id="PF13646">
    <property type="entry name" value="HEAT_2"/>
    <property type="match status" value="1"/>
</dbReference>
<dbReference type="PANTHER" id="PTHR33546:SF1">
    <property type="entry name" value="LARGE, MULTIFUNCTIONAL SECRETED PROTEIN"/>
    <property type="match status" value="1"/>
</dbReference>
<dbReference type="InterPro" id="IPR013427">
    <property type="entry name" value="Haem-bd_dom_put"/>
</dbReference>
<dbReference type="PROSITE" id="PS51007">
    <property type="entry name" value="CYTC"/>
    <property type="match status" value="1"/>
</dbReference>
<dbReference type="Pfam" id="PF23500">
    <property type="entry name" value="DUF7133"/>
    <property type="match status" value="1"/>
</dbReference>
<dbReference type="NCBIfam" id="TIGR02603">
    <property type="entry name" value="CxxCH_TIGR02603"/>
    <property type="match status" value="1"/>
</dbReference>
<dbReference type="InterPro" id="IPR011989">
    <property type="entry name" value="ARM-like"/>
</dbReference>
<dbReference type="Proteomes" id="UP000324974">
    <property type="component" value="Chromosome"/>
</dbReference>
<dbReference type="Gene3D" id="2.120.10.30">
    <property type="entry name" value="TolB, C-terminal domain"/>
    <property type="match status" value="1"/>
</dbReference>
<dbReference type="InterPro" id="IPR011041">
    <property type="entry name" value="Quinoprot_gluc/sorb_DH_b-prop"/>
</dbReference>
<dbReference type="InterPro" id="IPR011042">
    <property type="entry name" value="6-blade_b-propeller_TolB-like"/>
</dbReference>
<feature type="domain" description="Cytochrome c" evidence="5">
    <location>
        <begin position="899"/>
        <end position="1034"/>
    </location>
</feature>
<dbReference type="InterPro" id="IPR016024">
    <property type="entry name" value="ARM-type_fold"/>
</dbReference>
<evidence type="ECO:0000313" key="7">
    <source>
        <dbReference type="Proteomes" id="UP000324974"/>
    </source>
</evidence>
<dbReference type="PANTHER" id="PTHR33546">
    <property type="entry name" value="LARGE, MULTIFUNCTIONAL SECRETED PROTEIN-RELATED"/>
    <property type="match status" value="1"/>
</dbReference>
<dbReference type="KEGG" id="lrs:PX52LOC_02020"/>
<keyword evidence="1 4" id="KW-0349">Heme</keyword>
<organism evidence="6 7">
    <name type="scientific">Limnoglobus roseus</name>
    <dbReference type="NCBI Taxonomy" id="2598579"/>
    <lineage>
        <taxon>Bacteria</taxon>
        <taxon>Pseudomonadati</taxon>
        <taxon>Planctomycetota</taxon>
        <taxon>Planctomycetia</taxon>
        <taxon>Gemmatales</taxon>
        <taxon>Gemmataceae</taxon>
        <taxon>Limnoglobus</taxon>
    </lineage>
</organism>
<dbReference type="GO" id="GO:0009055">
    <property type="term" value="F:electron transfer activity"/>
    <property type="evidence" value="ECO:0007669"/>
    <property type="project" value="InterPro"/>
</dbReference>
<dbReference type="GO" id="GO:0020037">
    <property type="term" value="F:heme binding"/>
    <property type="evidence" value="ECO:0007669"/>
    <property type="project" value="InterPro"/>
</dbReference>
<dbReference type="InterPro" id="IPR009056">
    <property type="entry name" value="Cyt_c-like_dom"/>
</dbReference>
<evidence type="ECO:0000256" key="1">
    <source>
        <dbReference type="ARBA" id="ARBA00022617"/>
    </source>
</evidence>
<dbReference type="SUPFAM" id="SSF46626">
    <property type="entry name" value="Cytochrome c"/>
    <property type="match status" value="1"/>
</dbReference>
<dbReference type="InterPro" id="IPR055557">
    <property type="entry name" value="DUF7133"/>
</dbReference>
<keyword evidence="6" id="KW-0378">Hydrolase</keyword>
<evidence type="ECO:0000256" key="2">
    <source>
        <dbReference type="ARBA" id="ARBA00022723"/>
    </source>
</evidence>
<dbReference type="Gene3D" id="1.10.760.10">
    <property type="entry name" value="Cytochrome c-like domain"/>
    <property type="match status" value="1"/>
</dbReference>
<evidence type="ECO:0000259" key="5">
    <source>
        <dbReference type="PROSITE" id="PS51007"/>
    </source>
</evidence>
<evidence type="ECO:0000313" key="6">
    <source>
        <dbReference type="EMBL" id="QEL15111.1"/>
    </source>
</evidence>
<gene>
    <name evidence="6" type="ORF">PX52LOC_02020</name>
</gene>
<dbReference type="Gene3D" id="1.25.10.10">
    <property type="entry name" value="Leucine-rich Repeat Variant"/>
    <property type="match status" value="1"/>
</dbReference>
<protein>
    <submittedName>
        <fullName evidence="6">Putative beta-propeller-type glycoside hydrolase</fullName>
    </submittedName>
</protein>
<dbReference type="EMBL" id="CP042425">
    <property type="protein sequence ID" value="QEL15111.1"/>
    <property type="molecule type" value="Genomic_DNA"/>
</dbReference>
<reference evidence="7" key="1">
    <citation type="submission" date="2019-08" db="EMBL/GenBank/DDBJ databases">
        <title>Limnoglobus roseus gen. nov., sp. nov., a novel freshwater planctomycete with a giant genome from the family Gemmataceae.</title>
        <authorList>
            <person name="Kulichevskaya I.S."/>
            <person name="Naumoff D.G."/>
            <person name="Miroshnikov K."/>
            <person name="Ivanova A."/>
            <person name="Philippov D.A."/>
            <person name="Hakobyan A."/>
            <person name="Rijpstra I.C."/>
            <person name="Sinninghe Damste J.S."/>
            <person name="Liesack W."/>
            <person name="Dedysh S.N."/>
        </authorList>
    </citation>
    <scope>NUCLEOTIDE SEQUENCE [LARGE SCALE GENOMIC DNA]</scope>
    <source>
        <strain evidence="7">PX52</strain>
    </source>
</reference>
<dbReference type="AlphaFoldDB" id="A0A5C1A7B3"/>
<accession>A0A5C1A7B3</accession>
<dbReference type="GO" id="GO:0016787">
    <property type="term" value="F:hydrolase activity"/>
    <property type="evidence" value="ECO:0007669"/>
    <property type="project" value="UniProtKB-KW"/>
</dbReference>
<dbReference type="GO" id="GO:0046872">
    <property type="term" value="F:metal ion binding"/>
    <property type="evidence" value="ECO:0007669"/>
    <property type="project" value="UniProtKB-KW"/>
</dbReference>
<name>A0A5C1A7B3_9BACT</name>
<dbReference type="SUPFAM" id="SSF50952">
    <property type="entry name" value="Soluble quinoprotein glucose dehydrogenase"/>
    <property type="match status" value="1"/>
</dbReference>